<accession>A0ABS6GP54</accession>
<keyword evidence="2" id="KW-1185">Reference proteome</keyword>
<comment type="caution">
    <text evidence="1">The sequence shown here is derived from an EMBL/GenBank/DDBJ whole genome shotgun (WGS) entry which is preliminary data.</text>
</comment>
<evidence type="ECO:0008006" key="3">
    <source>
        <dbReference type="Google" id="ProtNLM"/>
    </source>
</evidence>
<evidence type="ECO:0000313" key="1">
    <source>
        <dbReference type="EMBL" id="MBU6080666.1"/>
    </source>
</evidence>
<name>A0ABS6GP54_9BACI</name>
<dbReference type="EMBL" id="JAHLZF010000007">
    <property type="protein sequence ID" value="MBU6080666.1"/>
    <property type="molecule type" value="Genomic_DNA"/>
</dbReference>
<dbReference type="RefSeq" id="WP_216687105.1">
    <property type="nucleotide sequence ID" value="NZ_CAUPKR010000001.1"/>
</dbReference>
<sequence length="55" mass="6549">MKCPNCHTPNIGLINEGRFYCWNCLVEVNQNQQSREMVSQLHQPEYFLEDLFSDE</sequence>
<protein>
    <recommendedName>
        <fullName evidence="3">Inhibitor of sigma-G Gin</fullName>
    </recommendedName>
</protein>
<reference evidence="1 2" key="1">
    <citation type="journal article" date="2011" name="Int. J. Syst. Evol. Microbiol.">
        <title>Allobacillus halotolerans gen. nov., sp. nov. isolated from shrimp paste.</title>
        <authorList>
            <person name="Sheu S.Y."/>
            <person name="Arun A.B."/>
            <person name="Jiang S.R."/>
            <person name="Young C.C."/>
            <person name="Chen W.M."/>
        </authorList>
    </citation>
    <scope>NUCLEOTIDE SEQUENCE [LARGE SCALE GENOMIC DNA]</scope>
    <source>
        <strain evidence="1 2">LMG 24826</strain>
    </source>
</reference>
<proteinExistence type="predicted"/>
<gene>
    <name evidence="1" type="ORF">KQ486_06520</name>
</gene>
<dbReference type="Proteomes" id="UP000812672">
    <property type="component" value="Unassembled WGS sequence"/>
</dbReference>
<evidence type="ECO:0000313" key="2">
    <source>
        <dbReference type="Proteomes" id="UP000812672"/>
    </source>
</evidence>
<organism evidence="1 2">
    <name type="scientific">Allobacillus halotolerans</name>
    <dbReference type="NCBI Taxonomy" id="570278"/>
    <lineage>
        <taxon>Bacteria</taxon>
        <taxon>Bacillati</taxon>
        <taxon>Bacillota</taxon>
        <taxon>Bacilli</taxon>
        <taxon>Bacillales</taxon>
        <taxon>Bacillaceae</taxon>
        <taxon>Allobacillus</taxon>
    </lineage>
</organism>